<evidence type="ECO:0000256" key="6">
    <source>
        <dbReference type="SAM" id="Coils"/>
    </source>
</evidence>
<accession>A0A6I9N0S9</accession>
<keyword evidence="1" id="KW-0723">Serine/threonine-protein kinase</keyword>
<proteinExistence type="predicted"/>
<dbReference type="PANTHER" id="PTHR22988">
    <property type="entry name" value="MYOTONIC DYSTROPHY S/T KINASE-RELATED"/>
    <property type="match status" value="1"/>
</dbReference>
<dbReference type="KEGG" id="ncc:104944081"/>
<keyword evidence="7" id="KW-1185">Reference proteome</keyword>
<feature type="coiled-coil region" evidence="6">
    <location>
        <begin position="110"/>
        <end position="137"/>
    </location>
</feature>
<dbReference type="AlphaFoldDB" id="A0A6I9N0S9"/>
<evidence type="ECO:0000256" key="1">
    <source>
        <dbReference type="ARBA" id="ARBA00022527"/>
    </source>
</evidence>
<dbReference type="GeneID" id="104944081"/>
<dbReference type="RefSeq" id="XP_010767861.1">
    <property type="nucleotide sequence ID" value="XM_010769559.1"/>
</dbReference>
<evidence type="ECO:0000313" key="8">
    <source>
        <dbReference type="RefSeq" id="XP_010767861.1"/>
    </source>
</evidence>
<dbReference type="OrthoDB" id="8891897at2759"/>
<evidence type="ECO:0000313" key="7">
    <source>
        <dbReference type="Proteomes" id="UP000504611"/>
    </source>
</evidence>
<comment type="catalytic activity">
    <reaction evidence="5">
        <text>L-seryl-[protein] + ATP = O-phospho-L-seryl-[protein] + ADP + H(+)</text>
        <dbReference type="Rhea" id="RHEA:17989"/>
        <dbReference type="Rhea" id="RHEA-COMP:9863"/>
        <dbReference type="Rhea" id="RHEA-COMP:11604"/>
        <dbReference type="ChEBI" id="CHEBI:15378"/>
        <dbReference type="ChEBI" id="CHEBI:29999"/>
        <dbReference type="ChEBI" id="CHEBI:30616"/>
        <dbReference type="ChEBI" id="CHEBI:83421"/>
        <dbReference type="ChEBI" id="CHEBI:456216"/>
        <dbReference type="EC" id="2.7.11.1"/>
    </reaction>
</comment>
<dbReference type="Proteomes" id="UP000504611">
    <property type="component" value="Unplaced"/>
</dbReference>
<name>A0A6I9N0S9_9TELE</name>
<keyword evidence="6" id="KW-0175">Coiled coil</keyword>
<comment type="catalytic activity">
    <reaction evidence="4">
        <text>L-threonyl-[protein] + ATP = O-phospho-L-threonyl-[protein] + ADP + H(+)</text>
        <dbReference type="Rhea" id="RHEA:46608"/>
        <dbReference type="Rhea" id="RHEA-COMP:11060"/>
        <dbReference type="Rhea" id="RHEA-COMP:11605"/>
        <dbReference type="ChEBI" id="CHEBI:15378"/>
        <dbReference type="ChEBI" id="CHEBI:30013"/>
        <dbReference type="ChEBI" id="CHEBI:30616"/>
        <dbReference type="ChEBI" id="CHEBI:61977"/>
        <dbReference type="ChEBI" id="CHEBI:456216"/>
        <dbReference type="EC" id="2.7.11.1"/>
    </reaction>
</comment>
<evidence type="ECO:0000256" key="2">
    <source>
        <dbReference type="ARBA" id="ARBA00022553"/>
    </source>
</evidence>
<organism evidence="7 8">
    <name type="scientific">Notothenia coriiceps</name>
    <name type="common">black rockcod</name>
    <dbReference type="NCBI Taxonomy" id="8208"/>
    <lineage>
        <taxon>Eukaryota</taxon>
        <taxon>Metazoa</taxon>
        <taxon>Chordata</taxon>
        <taxon>Craniata</taxon>
        <taxon>Vertebrata</taxon>
        <taxon>Euteleostomi</taxon>
        <taxon>Actinopterygii</taxon>
        <taxon>Neopterygii</taxon>
        <taxon>Teleostei</taxon>
        <taxon>Neoteleostei</taxon>
        <taxon>Acanthomorphata</taxon>
        <taxon>Eupercaria</taxon>
        <taxon>Perciformes</taxon>
        <taxon>Notothenioidei</taxon>
        <taxon>Nototheniidae</taxon>
        <taxon>Notothenia</taxon>
    </lineage>
</organism>
<gene>
    <name evidence="8" type="primary">LOC104944081</name>
</gene>
<protein>
    <submittedName>
        <fullName evidence="8">Citron Rho-interacting kinase-like</fullName>
    </submittedName>
</protein>
<evidence type="ECO:0000256" key="3">
    <source>
        <dbReference type="ARBA" id="ARBA00022777"/>
    </source>
</evidence>
<keyword evidence="2" id="KW-0597">Phosphoprotein</keyword>
<feature type="coiled-coil region" evidence="6">
    <location>
        <begin position="8"/>
        <end position="73"/>
    </location>
</feature>
<sequence>MCSVLQVITDLEEQLTALTQDNAELNRQNFYLSKQLDEASDEREDRLHLGQDVDRLRREVADREMHLNNQKQNLGDPEDHLHDCWRSRCWRLETLNDELLEKERQWEAWRSTLEDEKNQAERRTRDIQRMLDTEKQNRLLTSTINDIYRLHLI</sequence>
<evidence type="ECO:0000256" key="5">
    <source>
        <dbReference type="ARBA" id="ARBA00048679"/>
    </source>
</evidence>
<keyword evidence="3" id="KW-0418">Kinase</keyword>
<dbReference type="GO" id="GO:0004674">
    <property type="term" value="F:protein serine/threonine kinase activity"/>
    <property type="evidence" value="ECO:0007669"/>
    <property type="project" value="UniProtKB-KW"/>
</dbReference>
<dbReference type="InterPro" id="IPR050839">
    <property type="entry name" value="Rho-assoc_Ser/Thr_Kinase"/>
</dbReference>
<dbReference type="PANTHER" id="PTHR22988:SF71">
    <property type="entry name" value="CITRON RHO-INTERACTING KINASE"/>
    <property type="match status" value="1"/>
</dbReference>
<keyword evidence="3" id="KW-0808">Transferase</keyword>
<evidence type="ECO:0000256" key="4">
    <source>
        <dbReference type="ARBA" id="ARBA00047899"/>
    </source>
</evidence>
<reference evidence="8" key="1">
    <citation type="submission" date="2025-08" db="UniProtKB">
        <authorList>
            <consortium name="RefSeq"/>
        </authorList>
    </citation>
    <scope>IDENTIFICATION</scope>
    <source>
        <tissue evidence="8">Muscle</tissue>
    </source>
</reference>